<keyword evidence="3" id="KW-0067">ATP-binding</keyword>
<feature type="region of interest" description="Disordered" evidence="5">
    <location>
        <begin position="711"/>
        <end position="730"/>
    </location>
</feature>
<dbReference type="Proteomes" id="UP001208570">
    <property type="component" value="Unassembled WGS sequence"/>
</dbReference>
<keyword evidence="2" id="KW-0547">Nucleotide-binding</keyword>
<proteinExistence type="predicted"/>
<dbReference type="InterPro" id="IPR004176">
    <property type="entry name" value="Clp_R_N"/>
</dbReference>
<evidence type="ECO:0000256" key="1">
    <source>
        <dbReference type="ARBA" id="ARBA00022737"/>
    </source>
</evidence>
<evidence type="ECO:0000256" key="2">
    <source>
        <dbReference type="ARBA" id="ARBA00022741"/>
    </source>
</evidence>
<dbReference type="Pfam" id="PF07724">
    <property type="entry name" value="AAA_2"/>
    <property type="match status" value="1"/>
</dbReference>
<dbReference type="EMBL" id="JAODUP010000793">
    <property type="protein sequence ID" value="KAK2144025.1"/>
    <property type="molecule type" value="Genomic_DNA"/>
</dbReference>
<dbReference type="FunFam" id="3.40.50.300:FF:000010">
    <property type="entry name" value="Chaperone clpB 1, putative"/>
    <property type="match status" value="1"/>
</dbReference>
<evidence type="ECO:0000256" key="3">
    <source>
        <dbReference type="ARBA" id="ARBA00022840"/>
    </source>
</evidence>
<dbReference type="GO" id="GO:0005737">
    <property type="term" value="C:cytoplasm"/>
    <property type="evidence" value="ECO:0007669"/>
    <property type="project" value="TreeGrafter"/>
</dbReference>
<dbReference type="SUPFAM" id="SSF52540">
    <property type="entry name" value="P-loop containing nucleoside triphosphate hydrolases"/>
    <property type="match status" value="2"/>
</dbReference>
<comment type="caution">
    <text evidence="7">The sequence shown here is derived from an EMBL/GenBank/DDBJ whole genome shotgun (WGS) entry which is preliminary data.</text>
</comment>
<evidence type="ECO:0000313" key="7">
    <source>
        <dbReference type="EMBL" id="KAK2144025.1"/>
    </source>
</evidence>
<keyword evidence="1" id="KW-0677">Repeat</keyword>
<dbReference type="SMART" id="SM00382">
    <property type="entry name" value="AAA"/>
    <property type="match status" value="2"/>
</dbReference>
<accession>A0AAD9MSQ1</accession>
<dbReference type="PRINTS" id="PR00300">
    <property type="entry name" value="CLPPROTEASEA"/>
</dbReference>
<dbReference type="Gene3D" id="3.40.50.300">
    <property type="entry name" value="P-loop containing nucleotide triphosphate hydrolases"/>
    <property type="match status" value="2"/>
</dbReference>
<dbReference type="Pfam" id="PF02861">
    <property type="entry name" value="Clp_N"/>
    <property type="match status" value="1"/>
</dbReference>
<dbReference type="SUPFAM" id="SSF81923">
    <property type="entry name" value="Double Clp-N motif"/>
    <property type="match status" value="1"/>
</dbReference>
<dbReference type="InterPro" id="IPR027417">
    <property type="entry name" value="P-loop_NTPase"/>
</dbReference>
<dbReference type="Pfam" id="PF00004">
    <property type="entry name" value="AAA"/>
    <property type="match status" value="1"/>
</dbReference>
<name>A0AAD9MSQ1_9ANNE</name>
<dbReference type="PANTHER" id="PTHR11638">
    <property type="entry name" value="ATP-DEPENDENT CLP PROTEASE"/>
    <property type="match status" value="1"/>
</dbReference>
<dbReference type="Gene3D" id="4.10.860.10">
    <property type="entry name" value="UVR domain"/>
    <property type="match status" value="1"/>
</dbReference>
<dbReference type="CDD" id="cd19499">
    <property type="entry name" value="RecA-like_ClpB_Hsp104-like"/>
    <property type="match status" value="1"/>
</dbReference>
<dbReference type="Pfam" id="PF17871">
    <property type="entry name" value="AAA_lid_9"/>
    <property type="match status" value="1"/>
</dbReference>
<dbReference type="Gene3D" id="1.10.1780.10">
    <property type="entry name" value="Clp, N-terminal domain"/>
    <property type="match status" value="1"/>
</dbReference>
<dbReference type="InterPro" id="IPR036628">
    <property type="entry name" value="Clp_N_dom_sf"/>
</dbReference>
<dbReference type="AlphaFoldDB" id="A0AAD9MSQ1"/>
<feature type="compositionally biased region" description="Low complexity" evidence="5">
    <location>
        <begin position="711"/>
        <end position="724"/>
    </location>
</feature>
<feature type="domain" description="UVR" evidence="6">
    <location>
        <begin position="395"/>
        <end position="430"/>
    </location>
</feature>
<sequence>MMAKIFQEITLDLNLLIGQLEETLLEAEEIDHIILGDVPPSNRGKHIIEHSAEESRILGNSHIGIEHLFLACFYEPESICEQYRMTIEIDMDMLRQTVRRYQNPLRAVYHDSEQVSIFAAETQKQNQGSMTYQKKITTPTLDEFSTDLTELARQKKLDPVLGRDREIRSIMRVLIRRNKNSPLLVGDPGIGKTAIVEGLAQRIVDQSVPEMLQLKRVLSLDLARLIAGTKYRGEFEERMKRVMKEIKSERNIVLFIDEIHTIVGAGGAEGAIDASSMLKPALSRREMQCIGATTLSEYKRYIEKDTALERRFQPIFVAEPTKEETLDILDGIKSLYEKHHRVRYQPQALGAAVELSQRYITERYLPDKAIDIIDEAGAKKRLVEKNEPADIQRLERMIGKLNAEKIALVSEQSYEKAALVRDEVLRLRVKIDSLKNLWKESSQASWQDVTEDDVYEVVSGVTGIPLARVAMNESRKLLHIEDELRKTVVGQEKAIERIAAAIRKSRAGLSRGKRPIGSFLFLGPTGVGKTLLAKTLAKYLFGNVDALIRLDMSDFMERYTVSRLAGAPPGYVGYEEGGFLTEKLRRKPYCVILFDEMEKAHRDVYNLLLQIMEEGELQDNLGHTVSFRNAILIMTSNVGSQQLFRGTVGFSSSDEKIERPASMGDLSRTFRPEFLNRLDEIVTFSLLSQEHLEKIFDILVAELYTHLQNQTSNNDQDNQANQHNGSSPDNDAHCRWSLTINYNTVNINADIKYEIRDLLEDQAAILPGAMDAASIDDGKFLYGWNTQADGRGNYYDIGCLYNSAPHTLYAEWYTFITEGKFFQMGFHKYLAMAWKRKMAHPAMAGETDNKQQNTVSSQ</sequence>
<dbReference type="GO" id="GO:0005524">
    <property type="term" value="F:ATP binding"/>
    <property type="evidence" value="ECO:0007669"/>
    <property type="project" value="UniProtKB-KW"/>
</dbReference>
<dbReference type="InterPro" id="IPR003959">
    <property type="entry name" value="ATPase_AAA_core"/>
</dbReference>
<dbReference type="InterPro" id="IPR003593">
    <property type="entry name" value="AAA+_ATPase"/>
</dbReference>
<dbReference type="InterPro" id="IPR050130">
    <property type="entry name" value="ClpA_ClpB"/>
</dbReference>
<evidence type="ECO:0000259" key="6">
    <source>
        <dbReference type="PROSITE" id="PS50151"/>
    </source>
</evidence>
<dbReference type="CDD" id="cd00009">
    <property type="entry name" value="AAA"/>
    <property type="match status" value="1"/>
</dbReference>
<evidence type="ECO:0000256" key="5">
    <source>
        <dbReference type="SAM" id="MobiDB-lite"/>
    </source>
</evidence>
<protein>
    <recommendedName>
        <fullName evidence="6">UVR domain-containing protein</fullName>
    </recommendedName>
</protein>
<organism evidence="7 8">
    <name type="scientific">Paralvinella palmiformis</name>
    <dbReference type="NCBI Taxonomy" id="53620"/>
    <lineage>
        <taxon>Eukaryota</taxon>
        <taxon>Metazoa</taxon>
        <taxon>Spiralia</taxon>
        <taxon>Lophotrochozoa</taxon>
        <taxon>Annelida</taxon>
        <taxon>Polychaeta</taxon>
        <taxon>Sedentaria</taxon>
        <taxon>Canalipalpata</taxon>
        <taxon>Terebellida</taxon>
        <taxon>Terebelliformia</taxon>
        <taxon>Alvinellidae</taxon>
        <taxon>Paralvinella</taxon>
    </lineage>
</organism>
<gene>
    <name evidence="7" type="ORF">LSH36_793g01260</name>
</gene>
<dbReference type="PROSITE" id="PS50151">
    <property type="entry name" value="UVR"/>
    <property type="match status" value="1"/>
</dbReference>
<dbReference type="PANTHER" id="PTHR11638:SF18">
    <property type="entry name" value="HEAT SHOCK PROTEIN 104"/>
    <property type="match status" value="1"/>
</dbReference>
<dbReference type="InterPro" id="IPR001270">
    <property type="entry name" value="ClpA/B"/>
</dbReference>
<reference evidence="7" key="1">
    <citation type="journal article" date="2023" name="Mol. Biol. Evol.">
        <title>Third-Generation Sequencing Reveals the Adaptive Role of the Epigenome in Three Deep-Sea Polychaetes.</title>
        <authorList>
            <person name="Perez M."/>
            <person name="Aroh O."/>
            <person name="Sun Y."/>
            <person name="Lan Y."/>
            <person name="Juniper S.K."/>
            <person name="Young C.R."/>
            <person name="Angers B."/>
            <person name="Qian P.Y."/>
        </authorList>
    </citation>
    <scope>NUCLEOTIDE SEQUENCE</scope>
    <source>
        <strain evidence="7">P08H-3</strain>
    </source>
</reference>
<keyword evidence="8" id="KW-1185">Reference proteome</keyword>
<dbReference type="FunFam" id="3.40.50.300:FF:000025">
    <property type="entry name" value="ATP-dependent Clp protease subunit"/>
    <property type="match status" value="1"/>
</dbReference>
<dbReference type="GO" id="GO:0016887">
    <property type="term" value="F:ATP hydrolysis activity"/>
    <property type="evidence" value="ECO:0007669"/>
    <property type="project" value="InterPro"/>
</dbReference>
<keyword evidence="4" id="KW-0143">Chaperone</keyword>
<dbReference type="InterPro" id="IPR041546">
    <property type="entry name" value="ClpA/ClpB_AAA_lid"/>
</dbReference>
<evidence type="ECO:0000256" key="4">
    <source>
        <dbReference type="ARBA" id="ARBA00023186"/>
    </source>
</evidence>
<dbReference type="InterPro" id="IPR001943">
    <property type="entry name" value="UVR_dom"/>
</dbReference>
<dbReference type="GO" id="GO:0034605">
    <property type="term" value="P:cellular response to heat"/>
    <property type="evidence" value="ECO:0007669"/>
    <property type="project" value="TreeGrafter"/>
</dbReference>
<dbReference type="Gene3D" id="1.10.8.60">
    <property type="match status" value="1"/>
</dbReference>
<evidence type="ECO:0000313" key="8">
    <source>
        <dbReference type="Proteomes" id="UP001208570"/>
    </source>
</evidence>